<proteinExistence type="predicted"/>
<dbReference type="PROSITE" id="PS50850">
    <property type="entry name" value="MFS"/>
    <property type="match status" value="1"/>
</dbReference>
<keyword evidence="12" id="KW-1185">Reference proteome</keyword>
<dbReference type="InterPro" id="IPR050549">
    <property type="entry name" value="MFS_Trehalose_Transporter"/>
</dbReference>
<sequence length="461" mass="50653">FSANISTLSYGMTIGWQSPVMPQLQSENPPVGTEPMTDETASWLTAIMCLTAAFVTLTVGTITERFGRKVTGCLAALPVCVSWLLTIFATKHAHLLVARFFSGVGSAMTLYVVPLYVSEISCDRIRGMLGSLLVFILNGGILLSYIIGAVLSFRVFAIVMLAVPFLYLTVFSFVPESPVYLMRRNRPLEAARSLRWLKAGHEPTVRREMLRLRAEAKELYVSGKRIKPSDLIRDRATVRGLIITLGLFGGQQLCGIFAMVSYTETIFRISGSSLTPNTSAIIVGAIQVFGSYLSTSLMERLGRRPLLLISCLGMCTSHYVLGGFCYLQTLRYDVTIFNWIPVVALSVYVIAFNLGMGPGPYVISSEILSRDISSSIITMGLFSVWITAFLVVKFFPSLVGLLGMHGCFLLLGTLCMATFGFVFALIPETKGQPLQTILNRLNGVSRELDIVEKNMPPPEQI</sequence>
<dbReference type="GO" id="GO:0005886">
    <property type="term" value="C:plasma membrane"/>
    <property type="evidence" value="ECO:0007669"/>
    <property type="project" value="UniProtKB-SubCell"/>
</dbReference>
<evidence type="ECO:0000256" key="4">
    <source>
        <dbReference type="ARBA" id="ARBA00022597"/>
    </source>
</evidence>
<dbReference type="STRING" id="178035.A0A154PB56"/>
<feature type="transmembrane region" description="Helical" evidence="9">
    <location>
        <begin position="306"/>
        <end position="330"/>
    </location>
</feature>
<dbReference type="InterPro" id="IPR036259">
    <property type="entry name" value="MFS_trans_sf"/>
</dbReference>
<keyword evidence="3" id="KW-1003">Cell membrane</keyword>
<feature type="transmembrane region" description="Helical" evidence="9">
    <location>
        <begin position="70"/>
        <end position="90"/>
    </location>
</feature>
<dbReference type="SUPFAM" id="SSF103473">
    <property type="entry name" value="MFS general substrate transporter"/>
    <property type="match status" value="1"/>
</dbReference>
<keyword evidence="4" id="KW-0762">Sugar transport</keyword>
<dbReference type="EMBL" id="KQ434864">
    <property type="protein sequence ID" value="KZC09071.1"/>
    <property type="molecule type" value="Genomic_DNA"/>
</dbReference>
<feature type="transmembrane region" description="Helical" evidence="9">
    <location>
        <begin position="43"/>
        <end position="63"/>
    </location>
</feature>
<evidence type="ECO:0000256" key="6">
    <source>
        <dbReference type="ARBA" id="ARBA00022989"/>
    </source>
</evidence>
<dbReference type="Pfam" id="PF00083">
    <property type="entry name" value="Sugar_tr"/>
    <property type="match status" value="1"/>
</dbReference>
<dbReference type="Proteomes" id="UP000076502">
    <property type="component" value="Unassembled WGS sequence"/>
</dbReference>
<dbReference type="PANTHER" id="PTHR48021:SF1">
    <property type="entry name" value="GH07001P-RELATED"/>
    <property type="match status" value="1"/>
</dbReference>
<dbReference type="InterPro" id="IPR005828">
    <property type="entry name" value="MFS_sugar_transport-like"/>
</dbReference>
<dbReference type="InterPro" id="IPR020846">
    <property type="entry name" value="MFS_dom"/>
</dbReference>
<dbReference type="Gene3D" id="1.20.1250.20">
    <property type="entry name" value="MFS general substrate transporter like domains"/>
    <property type="match status" value="1"/>
</dbReference>
<evidence type="ECO:0000256" key="5">
    <source>
        <dbReference type="ARBA" id="ARBA00022692"/>
    </source>
</evidence>
<feature type="transmembrane region" description="Helical" evidence="9">
    <location>
        <begin position="153"/>
        <end position="174"/>
    </location>
</feature>
<evidence type="ECO:0000313" key="12">
    <source>
        <dbReference type="Proteomes" id="UP000076502"/>
    </source>
</evidence>
<keyword evidence="5 9" id="KW-0812">Transmembrane</keyword>
<feature type="transmembrane region" description="Helical" evidence="9">
    <location>
        <begin position="336"/>
        <end position="355"/>
    </location>
</feature>
<evidence type="ECO:0000259" key="10">
    <source>
        <dbReference type="PROSITE" id="PS50850"/>
    </source>
</evidence>
<reference evidence="11 12" key="1">
    <citation type="submission" date="2015-07" db="EMBL/GenBank/DDBJ databases">
        <title>The genome of Dufourea novaeangliae.</title>
        <authorList>
            <person name="Pan H."/>
            <person name="Kapheim K."/>
        </authorList>
    </citation>
    <scope>NUCLEOTIDE SEQUENCE [LARGE SCALE GENOMIC DNA]</scope>
    <source>
        <strain evidence="11">0120121106</strain>
        <tissue evidence="11">Whole body</tissue>
    </source>
</reference>
<dbReference type="OrthoDB" id="6612291at2759"/>
<feature type="domain" description="Major facilitator superfamily (MFS) profile" evidence="10">
    <location>
        <begin position="1"/>
        <end position="430"/>
    </location>
</feature>
<gene>
    <name evidence="11" type="ORF">WN55_11534</name>
</gene>
<feature type="transmembrane region" description="Helical" evidence="9">
    <location>
        <begin position="96"/>
        <end position="117"/>
    </location>
</feature>
<evidence type="ECO:0000256" key="2">
    <source>
        <dbReference type="ARBA" id="ARBA00022448"/>
    </source>
</evidence>
<evidence type="ECO:0000313" key="11">
    <source>
        <dbReference type="EMBL" id="KZC09071.1"/>
    </source>
</evidence>
<evidence type="ECO:0000256" key="8">
    <source>
        <dbReference type="ARBA" id="ARBA00023180"/>
    </source>
</evidence>
<feature type="transmembrane region" description="Helical" evidence="9">
    <location>
        <begin position="402"/>
        <end position="426"/>
    </location>
</feature>
<dbReference type="PANTHER" id="PTHR48021">
    <property type="match status" value="1"/>
</dbReference>
<comment type="subcellular location">
    <subcellularLocation>
        <location evidence="1">Cell membrane</location>
        <topology evidence="1">Multi-pass membrane protein</topology>
    </subcellularLocation>
</comment>
<dbReference type="PRINTS" id="PR00171">
    <property type="entry name" value="SUGRTRNSPORT"/>
</dbReference>
<keyword evidence="2" id="KW-0813">Transport</keyword>
<dbReference type="AlphaFoldDB" id="A0A154PB56"/>
<dbReference type="FunFam" id="1.20.1250.20:FF:000218">
    <property type="entry name" value="facilitated trehalose transporter Tret1"/>
    <property type="match status" value="1"/>
</dbReference>
<dbReference type="InterPro" id="IPR003663">
    <property type="entry name" value="Sugar/inositol_transpt"/>
</dbReference>
<feature type="non-terminal residue" evidence="11">
    <location>
        <position position="1"/>
    </location>
</feature>
<feature type="transmembrane region" description="Helical" evidence="9">
    <location>
        <begin position="129"/>
        <end position="147"/>
    </location>
</feature>
<evidence type="ECO:0000256" key="3">
    <source>
        <dbReference type="ARBA" id="ARBA00022475"/>
    </source>
</evidence>
<evidence type="ECO:0000256" key="1">
    <source>
        <dbReference type="ARBA" id="ARBA00004651"/>
    </source>
</evidence>
<feature type="transmembrane region" description="Helical" evidence="9">
    <location>
        <begin position="241"/>
        <end position="262"/>
    </location>
</feature>
<feature type="transmembrane region" description="Helical" evidence="9">
    <location>
        <begin position="376"/>
        <end position="396"/>
    </location>
</feature>
<dbReference type="GO" id="GO:0022857">
    <property type="term" value="F:transmembrane transporter activity"/>
    <property type="evidence" value="ECO:0007669"/>
    <property type="project" value="InterPro"/>
</dbReference>
<name>A0A154PB56_DUFNO</name>
<organism evidence="11 12">
    <name type="scientific">Dufourea novaeangliae</name>
    <name type="common">Sweat bee</name>
    <dbReference type="NCBI Taxonomy" id="178035"/>
    <lineage>
        <taxon>Eukaryota</taxon>
        <taxon>Metazoa</taxon>
        <taxon>Ecdysozoa</taxon>
        <taxon>Arthropoda</taxon>
        <taxon>Hexapoda</taxon>
        <taxon>Insecta</taxon>
        <taxon>Pterygota</taxon>
        <taxon>Neoptera</taxon>
        <taxon>Endopterygota</taxon>
        <taxon>Hymenoptera</taxon>
        <taxon>Apocrita</taxon>
        <taxon>Aculeata</taxon>
        <taxon>Apoidea</taxon>
        <taxon>Anthophila</taxon>
        <taxon>Halictidae</taxon>
        <taxon>Rophitinae</taxon>
        <taxon>Dufourea</taxon>
    </lineage>
</organism>
<evidence type="ECO:0000256" key="9">
    <source>
        <dbReference type="SAM" id="Phobius"/>
    </source>
</evidence>
<keyword evidence="7 9" id="KW-0472">Membrane</keyword>
<protein>
    <submittedName>
        <fullName evidence="11">Facilitated trehalose transporter Tret1</fullName>
    </submittedName>
</protein>
<evidence type="ECO:0000256" key="7">
    <source>
        <dbReference type="ARBA" id="ARBA00023136"/>
    </source>
</evidence>
<keyword evidence="8" id="KW-0325">Glycoprotein</keyword>
<accession>A0A154PB56</accession>
<keyword evidence="6 9" id="KW-1133">Transmembrane helix</keyword>